<organism evidence="3 4">
    <name type="scientific">Francisella philomiragia</name>
    <dbReference type="NCBI Taxonomy" id="28110"/>
    <lineage>
        <taxon>Bacteria</taxon>
        <taxon>Pseudomonadati</taxon>
        <taxon>Pseudomonadota</taxon>
        <taxon>Gammaproteobacteria</taxon>
        <taxon>Thiotrichales</taxon>
        <taxon>Francisellaceae</taxon>
        <taxon>Francisella</taxon>
    </lineage>
</organism>
<evidence type="ECO:0000313" key="4">
    <source>
        <dbReference type="Proteomes" id="UP000031830"/>
    </source>
</evidence>
<dbReference type="STRING" id="28110.KU46_816"/>
<accession>A0A0B6D5A2</accession>
<dbReference type="Gene3D" id="3.10.450.50">
    <property type="match status" value="1"/>
</dbReference>
<dbReference type="InterPro" id="IPR027843">
    <property type="entry name" value="DUF4440"/>
</dbReference>
<dbReference type="EMBL" id="CP009440">
    <property type="protein sequence ID" value="AJI54071.1"/>
    <property type="molecule type" value="Genomic_DNA"/>
</dbReference>
<dbReference type="AlphaFoldDB" id="A0A0B6D5A2"/>
<feature type="signal peptide" evidence="1">
    <location>
        <begin position="1"/>
        <end position="19"/>
    </location>
</feature>
<dbReference type="OrthoDB" id="5604308at2"/>
<protein>
    <recommendedName>
        <fullName evidence="2">DUF4440 domain-containing protein</fullName>
    </recommendedName>
</protein>
<sequence>MKKILIMISTMLIALSATAMDCSDKSFDSIRAKARQMEQAWDSTDLEKVVSFYSDDFMYMSGGKPYTTKDAVLKHYVDGFAANKTGKRDMGKLKLNYEYCRNLDENNQLVILKFIWTSSDGKVASGHDLLVWQKDSENNYNIIVDFPQS</sequence>
<dbReference type="SUPFAM" id="SSF54427">
    <property type="entry name" value="NTF2-like"/>
    <property type="match status" value="1"/>
</dbReference>
<reference evidence="3 4" key="1">
    <citation type="journal article" date="2015" name="Genome Announc.">
        <title>Genome sequencing of 18 francisella strains to aid in assay development and testing.</title>
        <authorList>
            <person name="Johnson S.L."/>
            <person name="Daligault H.E."/>
            <person name="Davenport K.W."/>
            <person name="Coyne S.R."/>
            <person name="Frey K.G."/>
            <person name="Koroleva G.I."/>
            <person name="Broomall S.M."/>
            <person name="Bishop-Lilly K.A."/>
            <person name="Bruce D.C."/>
            <person name="Chertkov O."/>
            <person name="Freitas T."/>
            <person name="Jaissle J."/>
            <person name="Ladner J.T."/>
            <person name="Rosenzweig C.N."/>
            <person name="Gibbons H.S."/>
            <person name="Palacios G.F."/>
            <person name="Redden C.L."/>
            <person name="Xu Y."/>
            <person name="Minogue T.D."/>
            <person name="Chain P.S."/>
        </authorList>
    </citation>
    <scope>NUCLEOTIDE SEQUENCE [LARGE SCALE GENOMIC DNA]</scope>
    <source>
        <strain evidence="3 4">GA01-2794</strain>
    </source>
</reference>
<keyword evidence="1" id="KW-0732">Signal</keyword>
<feature type="domain" description="DUF4440" evidence="2">
    <location>
        <begin position="30"/>
        <end position="135"/>
    </location>
</feature>
<name>A0A0B6D5A2_9GAMM</name>
<evidence type="ECO:0000259" key="2">
    <source>
        <dbReference type="Pfam" id="PF14534"/>
    </source>
</evidence>
<evidence type="ECO:0000256" key="1">
    <source>
        <dbReference type="SAM" id="SignalP"/>
    </source>
</evidence>
<proteinExistence type="predicted"/>
<feature type="chain" id="PRO_5002108652" description="DUF4440 domain-containing protein" evidence="1">
    <location>
        <begin position="20"/>
        <end position="149"/>
    </location>
</feature>
<gene>
    <name evidence="3" type="ORF">LA55_268</name>
</gene>
<dbReference type="Pfam" id="PF14534">
    <property type="entry name" value="DUF4440"/>
    <property type="match status" value="1"/>
</dbReference>
<evidence type="ECO:0000313" key="3">
    <source>
        <dbReference type="EMBL" id="AJI54071.1"/>
    </source>
</evidence>
<dbReference type="Proteomes" id="UP000031830">
    <property type="component" value="Chromosome"/>
</dbReference>
<dbReference type="InterPro" id="IPR032710">
    <property type="entry name" value="NTF2-like_dom_sf"/>
</dbReference>
<dbReference type="RefSeq" id="WP_044525550.1">
    <property type="nucleotide sequence ID" value="NZ_CP009440.1"/>
</dbReference>
<dbReference type="KEGG" id="fpz:LA55_268"/>